<evidence type="ECO:0000313" key="2">
    <source>
        <dbReference type="Proteomes" id="UP000554837"/>
    </source>
</evidence>
<protein>
    <submittedName>
        <fullName evidence="1">Uncharacterized protein</fullName>
    </submittedName>
</protein>
<evidence type="ECO:0000313" key="1">
    <source>
        <dbReference type="EMBL" id="MBB5203902.1"/>
    </source>
</evidence>
<dbReference type="RefSeq" id="WP_138857080.1">
    <property type="nucleotide sequence ID" value="NZ_CP040709.1"/>
</dbReference>
<name>A0A840S2Z6_9BURK</name>
<organism evidence="1 2">
    <name type="scientific">Inhella inkyongensis</name>
    <dbReference type="NCBI Taxonomy" id="392593"/>
    <lineage>
        <taxon>Bacteria</taxon>
        <taxon>Pseudomonadati</taxon>
        <taxon>Pseudomonadota</taxon>
        <taxon>Betaproteobacteria</taxon>
        <taxon>Burkholderiales</taxon>
        <taxon>Sphaerotilaceae</taxon>
        <taxon>Inhella</taxon>
    </lineage>
</organism>
<dbReference type="Proteomes" id="UP000554837">
    <property type="component" value="Unassembled WGS sequence"/>
</dbReference>
<dbReference type="EMBL" id="JACHHO010000001">
    <property type="protein sequence ID" value="MBB5203902.1"/>
    <property type="molecule type" value="Genomic_DNA"/>
</dbReference>
<keyword evidence="2" id="KW-1185">Reference proteome</keyword>
<gene>
    <name evidence="1" type="ORF">HNQ51_001195</name>
</gene>
<sequence>MPQSDALLSDGRARLFDRRGAGMLTLTLTPAEGPELPARSPAAALQALLDLLARQVDLGAAQGAELTLFLGSPLAGAELLAQCSAALPGWRVGAAVGALSDPRWPLALRARLPQRALQWH</sequence>
<dbReference type="AlphaFoldDB" id="A0A840S2Z6"/>
<reference evidence="1 2" key="1">
    <citation type="submission" date="2020-08" db="EMBL/GenBank/DDBJ databases">
        <title>Genomic Encyclopedia of Type Strains, Phase IV (KMG-IV): sequencing the most valuable type-strain genomes for metagenomic binning, comparative biology and taxonomic classification.</title>
        <authorList>
            <person name="Goeker M."/>
        </authorList>
    </citation>
    <scope>NUCLEOTIDE SEQUENCE [LARGE SCALE GENOMIC DNA]</scope>
    <source>
        <strain evidence="1 2">DSM 23958</strain>
    </source>
</reference>
<accession>A0A840S2Z6</accession>
<comment type="caution">
    <text evidence="1">The sequence shown here is derived from an EMBL/GenBank/DDBJ whole genome shotgun (WGS) entry which is preliminary data.</text>
</comment>
<proteinExistence type="predicted"/>